<dbReference type="AlphaFoldDB" id="A0A1E1JVQ0"/>
<dbReference type="InParanoid" id="A0A1E1JVQ0"/>
<name>A0A1E1JVQ0_9HELO</name>
<proteinExistence type="predicted"/>
<dbReference type="EMBL" id="FJUW01000003">
    <property type="protein sequence ID" value="CZS89903.1"/>
    <property type="molecule type" value="Genomic_DNA"/>
</dbReference>
<organism evidence="1 2">
    <name type="scientific">Rhynchosporium graminicola</name>
    <dbReference type="NCBI Taxonomy" id="2792576"/>
    <lineage>
        <taxon>Eukaryota</taxon>
        <taxon>Fungi</taxon>
        <taxon>Dikarya</taxon>
        <taxon>Ascomycota</taxon>
        <taxon>Pezizomycotina</taxon>
        <taxon>Leotiomycetes</taxon>
        <taxon>Helotiales</taxon>
        <taxon>Ploettnerulaceae</taxon>
        <taxon>Rhynchosporium</taxon>
    </lineage>
</organism>
<reference evidence="2" key="1">
    <citation type="submission" date="2016-03" db="EMBL/GenBank/DDBJ databases">
        <authorList>
            <person name="Ploux O."/>
        </authorList>
    </citation>
    <scope>NUCLEOTIDE SEQUENCE [LARGE SCALE GENOMIC DNA]</scope>
    <source>
        <strain evidence="2">UK7</strain>
    </source>
</reference>
<sequence length="78" mass="9161">MNTHRDSRTRHYHDSHEYNLQQYHNTRVLSSVQEYSRKCIGSLPRTYSIELSTLCTNSLQFPSPSASISMKFQTYEDS</sequence>
<dbReference type="Proteomes" id="UP000178129">
    <property type="component" value="Unassembled WGS sequence"/>
</dbReference>
<evidence type="ECO:0000313" key="2">
    <source>
        <dbReference type="Proteomes" id="UP000178129"/>
    </source>
</evidence>
<protein>
    <submittedName>
        <fullName evidence="1">Uncharacterized protein</fullName>
    </submittedName>
</protein>
<accession>A0A1E1JVQ0</accession>
<gene>
    <name evidence="1" type="ORF">RCO7_14168</name>
</gene>
<keyword evidence="2" id="KW-1185">Reference proteome</keyword>
<evidence type="ECO:0000313" key="1">
    <source>
        <dbReference type="EMBL" id="CZS89903.1"/>
    </source>
</evidence>
<comment type="caution">
    <text evidence="1">The sequence shown here is derived from an EMBL/GenBank/DDBJ whole genome shotgun (WGS) entry which is preliminary data.</text>
</comment>